<protein>
    <submittedName>
        <fullName evidence="1">Uncharacterized protein</fullName>
    </submittedName>
</protein>
<evidence type="ECO:0000313" key="1">
    <source>
        <dbReference type="EMBL" id="HJF13751.1"/>
    </source>
</evidence>
<dbReference type="Proteomes" id="UP000703315">
    <property type="component" value="Unassembled WGS sequence"/>
</dbReference>
<reference evidence="1" key="2">
    <citation type="submission" date="2021-09" db="EMBL/GenBank/DDBJ databases">
        <authorList>
            <person name="Gilroy R."/>
        </authorList>
    </citation>
    <scope>NUCLEOTIDE SEQUENCE</scope>
    <source>
        <strain evidence="1">ChiHjej13B12-14962</strain>
    </source>
</reference>
<sequence>MARFFSPDRHGRRPLPADRFDHALSIAHRWFLDQVGDVAVIQYVTAPADMNWWRKDDVAPLIAGGIGASGQVALTLHRKFIELKYPDDGLLPERLYELLITEWAALTGKTVSEVDPEF</sequence>
<dbReference type="AlphaFoldDB" id="A0A921FN23"/>
<gene>
    <name evidence="1" type="ORF">K8V32_02960</name>
</gene>
<reference evidence="1" key="1">
    <citation type="journal article" date="2021" name="PeerJ">
        <title>Extensive microbial diversity within the chicken gut microbiome revealed by metagenomics and culture.</title>
        <authorList>
            <person name="Gilroy R."/>
            <person name="Ravi A."/>
            <person name="Getino M."/>
            <person name="Pursley I."/>
            <person name="Horton D.L."/>
            <person name="Alikhan N.F."/>
            <person name="Baker D."/>
            <person name="Gharbi K."/>
            <person name="Hall N."/>
            <person name="Watson M."/>
            <person name="Adriaenssens E.M."/>
            <person name="Foster-Nyarko E."/>
            <person name="Jarju S."/>
            <person name="Secka A."/>
            <person name="Antonio M."/>
            <person name="Oren A."/>
            <person name="Chaudhuri R.R."/>
            <person name="La Ragione R."/>
            <person name="Hildebrand F."/>
            <person name="Pallen M.J."/>
        </authorList>
    </citation>
    <scope>NUCLEOTIDE SEQUENCE</scope>
    <source>
        <strain evidence="1">ChiHjej13B12-14962</strain>
    </source>
</reference>
<dbReference type="RefSeq" id="WP_303902646.1">
    <property type="nucleotide sequence ID" value="NZ_DYXC01000035.1"/>
</dbReference>
<comment type="caution">
    <text evidence="1">The sequence shown here is derived from an EMBL/GenBank/DDBJ whole genome shotgun (WGS) entry which is preliminary data.</text>
</comment>
<name>A0A921FN23_9MICC</name>
<dbReference type="EMBL" id="DYXC01000035">
    <property type="protein sequence ID" value="HJF13751.1"/>
    <property type="molecule type" value="Genomic_DNA"/>
</dbReference>
<proteinExistence type="predicted"/>
<evidence type="ECO:0000313" key="2">
    <source>
        <dbReference type="Proteomes" id="UP000703315"/>
    </source>
</evidence>
<accession>A0A921FN23</accession>
<organism evidence="1 2">
    <name type="scientific">Enteractinococcus helveticum</name>
    <dbReference type="NCBI Taxonomy" id="1837282"/>
    <lineage>
        <taxon>Bacteria</taxon>
        <taxon>Bacillati</taxon>
        <taxon>Actinomycetota</taxon>
        <taxon>Actinomycetes</taxon>
        <taxon>Micrococcales</taxon>
        <taxon>Micrococcaceae</taxon>
    </lineage>
</organism>